<accession>A0A2S5ZV80</accession>
<dbReference type="AlphaFoldDB" id="A0A2S5ZV80"/>
<dbReference type="Proteomes" id="UP000238356">
    <property type="component" value="Unassembled WGS sequence"/>
</dbReference>
<keyword evidence="3" id="KW-1185">Reference proteome</keyword>
<protein>
    <submittedName>
        <fullName evidence="2">VOC family protein</fullName>
    </submittedName>
</protein>
<name>A0A2S5ZV80_9NOCA</name>
<dbReference type="CDD" id="cd06587">
    <property type="entry name" value="VOC"/>
    <property type="match status" value="1"/>
</dbReference>
<evidence type="ECO:0000313" key="3">
    <source>
        <dbReference type="Proteomes" id="UP000238356"/>
    </source>
</evidence>
<reference evidence="2 3" key="1">
    <citation type="submission" date="2018-02" db="EMBL/GenBank/DDBJ databases">
        <title>8 Nocardia nova and 1 Nocardia cyriacigeorgica strain used for evolution to TMP-SMX.</title>
        <authorList>
            <person name="Mehta H."/>
            <person name="Weng J."/>
            <person name="Shamoo Y."/>
        </authorList>
    </citation>
    <scope>NUCLEOTIDE SEQUENCE [LARGE SCALE GENOMIC DNA]</scope>
    <source>
        <strain evidence="2 3">BAA2227</strain>
    </source>
</reference>
<dbReference type="InterPro" id="IPR004360">
    <property type="entry name" value="Glyas_Fos-R_dOase_dom"/>
</dbReference>
<dbReference type="EMBL" id="PSZD01000044">
    <property type="protein sequence ID" value="PPJ19556.1"/>
    <property type="molecule type" value="Genomic_DNA"/>
</dbReference>
<evidence type="ECO:0000259" key="1">
    <source>
        <dbReference type="Pfam" id="PF00903"/>
    </source>
</evidence>
<dbReference type="Pfam" id="PF00903">
    <property type="entry name" value="Glyoxalase"/>
    <property type="match status" value="1"/>
</dbReference>
<evidence type="ECO:0000313" key="2">
    <source>
        <dbReference type="EMBL" id="PPJ19556.1"/>
    </source>
</evidence>
<dbReference type="InterPro" id="IPR029068">
    <property type="entry name" value="Glyas_Bleomycin-R_OHBP_Dase"/>
</dbReference>
<dbReference type="RefSeq" id="WP_063013488.1">
    <property type="nucleotide sequence ID" value="NZ_JAHUVX010000002.1"/>
</dbReference>
<gene>
    <name evidence="2" type="ORF">C5F51_35260</name>
</gene>
<dbReference type="SUPFAM" id="SSF54593">
    <property type="entry name" value="Glyoxalase/Bleomycin resistance protein/Dihydroxybiphenyl dioxygenase"/>
    <property type="match status" value="1"/>
</dbReference>
<proteinExistence type="predicted"/>
<dbReference type="Gene3D" id="3.10.180.10">
    <property type="entry name" value="2,3-Dihydroxybiphenyl 1,2-Dioxygenase, domain 1"/>
    <property type="match status" value="1"/>
</dbReference>
<comment type="caution">
    <text evidence="2">The sequence shown here is derived from an EMBL/GenBank/DDBJ whole genome shotgun (WGS) entry which is preliminary data.</text>
</comment>
<feature type="domain" description="Glyoxalase/fosfomycin resistance/dioxygenase" evidence="1">
    <location>
        <begin position="8"/>
        <end position="113"/>
    </location>
</feature>
<sequence length="134" mass="15312">MATNVTSYVMRVSDLDRSIRFYREVFECSQALREPDAALLLTPSGFQLYLCLSRHHGALPVGGIGVEQIVWSADSEAELHRIEGRLREHYKSTYTHTRNGITFVDGVDPDGIRMLITHPTPQQLPREVIDDRFR</sequence>
<dbReference type="GeneID" id="66719670"/>
<organism evidence="2 3">
    <name type="scientific">Nocardia nova</name>
    <dbReference type="NCBI Taxonomy" id="37330"/>
    <lineage>
        <taxon>Bacteria</taxon>
        <taxon>Bacillati</taxon>
        <taxon>Actinomycetota</taxon>
        <taxon>Actinomycetes</taxon>
        <taxon>Mycobacteriales</taxon>
        <taxon>Nocardiaceae</taxon>
        <taxon>Nocardia</taxon>
    </lineage>
</organism>